<evidence type="ECO:0000256" key="4">
    <source>
        <dbReference type="ARBA" id="ARBA00022989"/>
    </source>
</evidence>
<name>A0A918SV47_9GAMM</name>
<evidence type="ECO:0000256" key="5">
    <source>
        <dbReference type="ARBA" id="ARBA00023136"/>
    </source>
</evidence>
<feature type="transmembrane region" description="Helical" evidence="6">
    <location>
        <begin position="138"/>
        <end position="158"/>
    </location>
</feature>
<reference evidence="7" key="1">
    <citation type="journal article" date="2014" name="Int. J. Syst. Evol. Microbiol.">
        <title>Complete genome sequence of Corynebacterium casei LMG S-19264T (=DSM 44701T), isolated from a smear-ripened cheese.</title>
        <authorList>
            <consortium name="US DOE Joint Genome Institute (JGI-PGF)"/>
            <person name="Walter F."/>
            <person name="Albersmeier A."/>
            <person name="Kalinowski J."/>
            <person name="Ruckert C."/>
        </authorList>
    </citation>
    <scope>NUCLEOTIDE SEQUENCE</scope>
    <source>
        <strain evidence="7">KCTC 23077</strain>
    </source>
</reference>
<protein>
    <submittedName>
        <fullName evidence="7">AI-2E family transporter</fullName>
    </submittedName>
</protein>
<dbReference type="Proteomes" id="UP000646426">
    <property type="component" value="Unassembled WGS sequence"/>
</dbReference>
<dbReference type="RefSeq" id="WP_189452337.1">
    <property type="nucleotide sequence ID" value="NZ_BMYD01000001.1"/>
</dbReference>
<organism evidence="7 8">
    <name type="scientific">Cognatilysobacter bugurensis</name>
    <dbReference type="NCBI Taxonomy" id="543356"/>
    <lineage>
        <taxon>Bacteria</taxon>
        <taxon>Pseudomonadati</taxon>
        <taxon>Pseudomonadota</taxon>
        <taxon>Gammaproteobacteria</taxon>
        <taxon>Lysobacterales</taxon>
        <taxon>Lysobacteraceae</taxon>
        <taxon>Cognatilysobacter</taxon>
    </lineage>
</organism>
<keyword evidence="8" id="KW-1185">Reference proteome</keyword>
<evidence type="ECO:0000256" key="1">
    <source>
        <dbReference type="ARBA" id="ARBA00004141"/>
    </source>
</evidence>
<feature type="transmembrane region" description="Helical" evidence="6">
    <location>
        <begin position="287"/>
        <end position="320"/>
    </location>
</feature>
<comment type="subcellular location">
    <subcellularLocation>
        <location evidence="1">Membrane</location>
        <topology evidence="1">Multi-pass membrane protein</topology>
    </subcellularLocation>
</comment>
<comment type="similarity">
    <text evidence="2">Belongs to the autoinducer-2 exporter (AI-2E) (TC 2.A.86) family.</text>
</comment>
<reference evidence="7" key="2">
    <citation type="submission" date="2020-09" db="EMBL/GenBank/DDBJ databases">
        <authorList>
            <person name="Sun Q."/>
            <person name="Kim S."/>
        </authorList>
    </citation>
    <scope>NUCLEOTIDE SEQUENCE</scope>
    <source>
        <strain evidence="7">KCTC 23077</strain>
    </source>
</reference>
<evidence type="ECO:0000313" key="8">
    <source>
        <dbReference type="Proteomes" id="UP000646426"/>
    </source>
</evidence>
<evidence type="ECO:0000256" key="3">
    <source>
        <dbReference type="ARBA" id="ARBA00022692"/>
    </source>
</evidence>
<dbReference type="GO" id="GO:0055085">
    <property type="term" value="P:transmembrane transport"/>
    <property type="evidence" value="ECO:0007669"/>
    <property type="project" value="TreeGrafter"/>
</dbReference>
<feature type="transmembrane region" description="Helical" evidence="6">
    <location>
        <begin position="247"/>
        <end position="267"/>
    </location>
</feature>
<evidence type="ECO:0000256" key="6">
    <source>
        <dbReference type="SAM" id="Phobius"/>
    </source>
</evidence>
<dbReference type="PANTHER" id="PTHR21716:SF62">
    <property type="entry name" value="TRANSPORT PROTEIN YDBI-RELATED"/>
    <property type="match status" value="1"/>
</dbReference>
<dbReference type="AlphaFoldDB" id="A0A918SV47"/>
<keyword evidence="3 6" id="KW-0812">Transmembrane</keyword>
<keyword evidence="4 6" id="KW-1133">Transmembrane helix</keyword>
<dbReference type="Pfam" id="PF01594">
    <property type="entry name" value="AI-2E_transport"/>
    <property type="match status" value="1"/>
</dbReference>
<gene>
    <name evidence="7" type="ORF">GCM10007067_01290</name>
</gene>
<accession>A0A918SV47</accession>
<feature type="transmembrane region" description="Helical" evidence="6">
    <location>
        <begin position="7"/>
        <end position="26"/>
    </location>
</feature>
<comment type="caution">
    <text evidence="7">The sequence shown here is derived from an EMBL/GenBank/DDBJ whole genome shotgun (WGS) entry which is preliminary data.</text>
</comment>
<feature type="transmembrane region" description="Helical" evidence="6">
    <location>
        <begin position="63"/>
        <end position="81"/>
    </location>
</feature>
<feature type="transmembrane region" description="Helical" evidence="6">
    <location>
        <begin position="220"/>
        <end position="240"/>
    </location>
</feature>
<dbReference type="PANTHER" id="PTHR21716">
    <property type="entry name" value="TRANSMEMBRANE PROTEIN"/>
    <property type="match status" value="1"/>
</dbReference>
<dbReference type="InterPro" id="IPR002549">
    <property type="entry name" value="AI-2E-like"/>
</dbReference>
<proteinExistence type="inferred from homology"/>
<evidence type="ECO:0000256" key="2">
    <source>
        <dbReference type="ARBA" id="ARBA00009773"/>
    </source>
</evidence>
<feature type="transmembrane region" description="Helical" evidence="6">
    <location>
        <begin position="32"/>
        <end position="51"/>
    </location>
</feature>
<sequence>MSHAWFAQRVVIVIALVVSVLALWHIAEYLLLGFGGIVFAVVIRSAGSAVARHLPISKPIASALVVLTVIGAIALAAALLGDEVTRQVSEFRSSLPGTVQQIRDRLAASQIGRAILSTVGSSVGDTLSMTWVVDTATLLLDVLADLAIVMFIAVYLGISPRPYMRATLALIPPPHRMHTQATLRACGSSLRSWLLGQLVAMTFVGALTALGLWLVGVPHALALGILVGLLDFVPVIGPLLGAVPGVVLAYLASPVTALYAIAVYTAVQQVEAMVIQPLAQRWAVDLPPVIGLLAIVVSGAVFGLPGVLFGVPLVVVLKVLVHRYWLDKQPPLPTP</sequence>
<dbReference type="EMBL" id="BMYD01000001">
    <property type="protein sequence ID" value="GHA69120.1"/>
    <property type="molecule type" value="Genomic_DNA"/>
</dbReference>
<feature type="transmembrane region" description="Helical" evidence="6">
    <location>
        <begin position="193"/>
        <end position="214"/>
    </location>
</feature>
<evidence type="ECO:0000313" key="7">
    <source>
        <dbReference type="EMBL" id="GHA69120.1"/>
    </source>
</evidence>
<dbReference type="GO" id="GO:0016020">
    <property type="term" value="C:membrane"/>
    <property type="evidence" value="ECO:0007669"/>
    <property type="project" value="UniProtKB-SubCell"/>
</dbReference>
<keyword evidence="5 6" id="KW-0472">Membrane</keyword>